<keyword evidence="2" id="KW-0413">Isomerase</keyword>
<dbReference type="InterPro" id="IPR051331">
    <property type="entry name" value="Chorismate_mutase-related"/>
</dbReference>
<gene>
    <name evidence="4" type="ORF">LGQ03_11505</name>
</gene>
<dbReference type="EMBL" id="JAJATZ010000005">
    <property type="protein sequence ID" value="MCB5199863.1"/>
    <property type="molecule type" value="Genomic_DNA"/>
</dbReference>
<keyword evidence="5" id="KW-1185">Reference proteome</keyword>
<dbReference type="RefSeq" id="WP_226748520.1">
    <property type="nucleotide sequence ID" value="NZ_JAJATZ010000005.1"/>
</dbReference>
<proteinExistence type="predicted"/>
<dbReference type="InterPro" id="IPR002701">
    <property type="entry name" value="CM_II_prokaryot"/>
</dbReference>
<sequence>MPASKAPADCTNMAELREQIDALDTALIDLLAQRVGYIDRAVDLKKVEGLPARTVDRVAEVKARVRALADARDLDPDLAEALWHTLIEWSIAREAVHLG</sequence>
<evidence type="ECO:0000313" key="4">
    <source>
        <dbReference type="EMBL" id="MCB5199863.1"/>
    </source>
</evidence>
<dbReference type="InterPro" id="IPR008241">
    <property type="entry name" value="Isochorismate_pyruvate-lyase"/>
</dbReference>
<dbReference type="Gene3D" id="1.20.59.10">
    <property type="entry name" value="Chorismate mutase"/>
    <property type="match status" value="1"/>
</dbReference>
<dbReference type="Proteomes" id="UP001138961">
    <property type="component" value="Unassembled WGS sequence"/>
</dbReference>
<organism evidence="4 5">
    <name type="scientific">Loktanella gaetbuli</name>
    <dbReference type="NCBI Taxonomy" id="2881335"/>
    <lineage>
        <taxon>Bacteria</taxon>
        <taxon>Pseudomonadati</taxon>
        <taxon>Pseudomonadota</taxon>
        <taxon>Alphaproteobacteria</taxon>
        <taxon>Rhodobacterales</taxon>
        <taxon>Roseobacteraceae</taxon>
        <taxon>Loktanella</taxon>
    </lineage>
</organism>
<dbReference type="Pfam" id="PF01817">
    <property type="entry name" value="CM_2"/>
    <property type="match status" value="1"/>
</dbReference>
<evidence type="ECO:0000313" key="5">
    <source>
        <dbReference type="Proteomes" id="UP001138961"/>
    </source>
</evidence>
<accession>A0ABS8BVV0</accession>
<dbReference type="PANTHER" id="PTHR38041">
    <property type="entry name" value="CHORISMATE MUTASE"/>
    <property type="match status" value="1"/>
</dbReference>
<dbReference type="SUPFAM" id="SSF48600">
    <property type="entry name" value="Chorismate mutase II"/>
    <property type="match status" value="1"/>
</dbReference>
<feature type="domain" description="Chorismate mutase" evidence="3">
    <location>
        <begin position="7"/>
        <end position="98"/>
    </location>
</feature>
<dbReference type="InterPro" id="IPR036979">
    <property type="entry name" value="CM_dom_sf"/>
</dbReference>
<evidence type="ECO:0000256" key="2">
    <source>
        <dbReference type="ARBA" id="ARBA00023235"/>
    </source>
</evidence>
<protein>
    <recommendedName>
        <fullName evidence="1">chorismate mutase</fullName>
        <ecNumber evidence="1">5.4.99.5</ecNumber>
    </recommendedName>
</protein>
<evidence type="ECO:0000259" key="3">
    <source>
        <dbReference type="PROSITE" id="PS51168"/>
    </source>
</evidence>
<dbReference type="SMART" id="SM00830">
    <property type="entry name" value="CM_2"/>
    <property type="match status" value="1"/>
</dbReference>
<evidence type="ECO:0000256" key="1">
    <source>
        <dbReference type="ARBA" id="ARBA00012404"/>
    </source>
</evidence>
<dbReference type="InterPro" id="IPR036263">
    <property type="entry name" value="Chorismate_II_sf"/>
</dbReference>
<reference evidence="4" key="1">
    <citation type="submission" date="2021-10" db="EMBL/GenBank/DDBJ databases">
        <title>Loktanella gaetbuli sp. nov., isolated from a tidal flat.</title>
        <authorList>
            <person name="Park S."/>
            <person name="Yoon J.-H."/>
        </authorList>
    </citation>
    <scope>NUCLEOTIDE SEQUENCE</scope>
    <source>
        <strain evidence="4">TSTF-M6</strain>
    </source>
</reference>
<dbReference type="PIRSF" id="PIRSF029775">
    <property type="entry name" value="Isochor_pyr_lyas"/>
    <property type="match status" value="1"/>
</dbReference>
<dbReference type="PANTHER" id="PTHR38041:SF1">
    <property type="entry name" value="CHORISMATE MUTASE"/>
    <property type="match status" value="1"/>
</dbReference>
<comment type="caution">
    <text evidence="4">The sequence shown here is derived from an EMBL/GenBank/DDBJ whole genome shotgun (WGS) entry which is preliminary data.</text>
</comment>
<name>A0ABS8BVV0_9RHOB</name>
<dbReference type="PROSITE" id="PS51168">
    <property type="entry name" value="CHORISMATE_MUT_2"/>
    <property type="match status" value="1"/>
</dbReference>
<dbReference type="EC" id="5.4.99.5" evidence="1"/>